<comment type="caution">
    <text evidence="1">The sequence shown here is derived from an EMBL/GenBank/DDBJ whole genome shotgun (WGS) entry which is preliminary data.</text>
</comment>
<evidence type="ECO:0000313" key="2">
    <source>
        <dbReference type="Proteomes" id="UP001628179"/>
    </source>
</evidence>
<dbReference type="EMBL" id="BAAFSV010000003">
    <property type="protein sequence ID" value="GAB1316383.1"/>
    <property type="molecule type" value="Genomic_DNA"/>
</dbReference>
<dbReference type="GeneID" id="98177336"/>
<dbReference type="Proteomes" id="UP001628179">
    <property type="component" value="Unassembled WGS sequence"/>
</dbReference>
<accession>A0ABQ0GF45</accession>
<gene>
    <name evidence="1" type="ORF">MFIFM68171_06593</name>
</gene>
<protein>
    <submittedName>
        <fullName evidence="1">Uncharacterized protein</fullName>
    </submittedName>
</protein>
<proteinExistence type="predicted"/>
<sequence>MLRDARSRKESVRRQSHEHIAECYRAFIREFKRIKSSSSSHHGGMAWIEDQFSDYRKAWQSGIRTLRNISGSRLPQDLGEVMAFLCVCKTASETLDLFTASGYTARFFADLRRWGILFDSKSNFELYKDAVRNIWGYNLLDAIDKTSGHEIEDLLLYAQSLASSLVGAASSLIGSTIRGGPDG</sequence>
<keyword evidence="2" id="KW-1185">Reference proteome</keyword>
<dbReference type="RefSeq" id="XP_070918114.1">
    <property type="nucleotide sequence ID" value="XM_071062013.1"/>
</dbReference>
<organism evidence="1 2">
    <name type="scientific">Madurella fahalii</name>
    <dbReference type="NCBI Taxonomy" id="1157608"/>
    <lineage>
        <taxon>Eukaryota</taxon>
        <taxon>Fungi</taxon>
        <taxon>Dikarya</taxon>
        <taxon>Ascomycota</taxon>
        <taxon>Pezizomycotina</taxon>
        <taxon>Sordariomycetes</taxon>
        <taxon>Sordariomycetidae</taxon>
        <taxon>Sordariales</taxon>
        <taxon>Sordariales incertae sedis</taxon>
        <taxon>Madurella</taxon>
    </lineage>
</organism>
<evidence type="ECO:0000313" key="1">
    <source>
        <dbReference type="EMBL" id="GAB1316383.1"/>
    </source>
</evidence>
<name>A0ABQ0GF45_9PEZI</name>
<reference evidence="1 2" key="1">
    <citation type="submission" date="2024-09" db="EMBL/GenBank/DDBJ databases">
        <title>Itraconazole resistance in Madurella fahalii resulting from another homologue of gene encoding cytochrome P450 14-alpha sterol demethylase (CYP51).</title>
        <authorList>
            <person name="Yoshioka I."/>
            <person name="Fahal A.H."/>
            <person name="Kaneko S."/>
            <person name="Yaguchi T."/>
        </authorList>
    </citation>
    <scope>NUCLEOTIDE SEQUENCE [LARGE SCALE GENOMIC DNA]</scope>
    <source>
        <strain evidence="1 2">IFM 68171</strain>
    </source>
</reference>